<dbReference type="OrthoDB" id="7499953at2"/>
<sequence>MEERAAESAAIRRRWITLGEVLAVIAVAISALTLWTNWSERSDSKAVQNADAQRASAHATTLVLMVANTGKQTLALKPASAEQTVQSQKILFPSSLGTVPAETAGEPRLEAVWFEHALEKARKVAHLPDNSRGDERLPVVVVTRFLVNGEPHEDIALYDIGYTISGRFLSGHSVALRGLSLVSKVKSGDAQAKLDARWREMFPSK</sequence>
<keyword evidence="3" id="KW-1185">Reference proteome</keyword>
<protein>
    <submittedName>
        <fullName evidence="2">Uncharacterized protein</fullName>
    </submittedName>
</protein>
<evidence type="ECO:0000256" key="1">
    <source>
        <dbReference type="SAM" id="Phobius"/>
    </source>
</evidence>
<dbReference type="EMBL" id="CP032829">
    <property type="protein sequence ID" value="AYJ86705.1"/>
    <property type="molecule type" value="Genomic_DNA"/>
</dbReference>
<feature type="transmembrane region" description="Helical" evidence="1">
    <location>
        <begin position="21"/>
        <end position="38"/>
    </location>
</feature>
<keyword evidence="1" id="KW-0812">Transmembrane</keyword>
<evidence type="ECO:0000313" key="2">
    <source>
        <dbReference type="EMBL" id="AYJ86705.1"/>
    </source>
</evidence>
<gene>
    <name evidence="2" type="ORF">D3Y57_12980</name>
</gene>
<accession>A0A494TNP5</accession>
<keyword evidence="1" id="KW-0472">Membrane</keyword>
<organism evidence="2 3">
    <name type="scientific">Sphingomonas paeninsulae</name>
    <dbReference type="NCBI Taxonomy" id="2319844"/>
    <lineage>
        <taxon>Bacteria</taxon>
        <taxon>Pseudomonadati</taxon>
        <taxon>Pseudomonadota</taxon>
        <taxon>Alphaproteobacteria</taxon>
        <taxon>Sphingomonadales</taxon>
        <taxon>Sphingomonadaceae</taxon>
        <taxon>Sphingomonas</taxon>
    </lineage>
</organism>
<evidence type="ECO:0000313" key="3">
    <source>
        <dbReference type="Proteomes" id="UP000276254"/>
    </source>
</evidence>
<dbReference type="Proteomes" id="UP000276254">
    <property type="component" value="Chromosome"/>
</dbReference>
<dbReference type="AlphaFoldDB" id="A0A494TNP5"/>
<reference evidence="2 3" key="1">
    <citation type="submission" date="2018-09" db="EMBL/GenBank/DDBJ databases">
        <title>Sphingomonas peninsula sp. nov., isolated from fildes peninsula, Antarctic soil.</title>
        <authorList>
            <person name="Yingchao G."/>
        </authorList>
    </citation>
    <scope>NUCLEOTIDE SEQUENCE [LARGE SCALE GENOMIC DNA]</scope>
    <source>
        <strain evidence="2 3">YZ-8</strain>
    </source>
</reference>
<dbReference type="KEGG" id="spha:D3Y57_12980"/>
<keyword evidence="1" id="KW-1133">Transmembrane helix</keyword>
<proteinExistence type="predicted"/>
<name>A0A494TNP5_SPHPE</name>